<dbReference type="PROSITE" id="PS50293">
    <property type="entry name" value="TPR_REGION"/>
    <property type="match status" value="1"/>
</dbReference>
<keyword evidence="1" id="KW-0597">Phosphoprotein</keyword>
<dbReference type="InterPro" id="IPR000156">
    <property type="entry name" value="Ran_bind_dom"/>
</dbReference>
<dbReference type="Pfam" id="PF00638">
    <property type="entry name" value="Ran_BP1"/>
    <property type="match status" value="4"/>
</dbReference>
<dbReference type="PROSITE" id="PS01358">
    <property type="entry name" value="ZF_RANBP2_1"/>
    <property type="match status" value="2"/>
</dbReference>
<dbReference type="Gene3D" id="1.25.40.10">
    <property type="entry name" value="Tetratricopeptide repeat domain"/>
    <property type="match status" value="1"/>
</dbReference>
<feature type="domain" description="RanBP2-type" evidence="10">
    <location>
        <begin position="1710"/>
        <end position="1739"/>
    </location>
</feature>
<feature type="region of interest" description="Disordered" evidence="8">
    <location>
        <begin position="2647"/>
        <end position="2716"/>
    </location>
</feature>
<feature type="compositionally biased region" description="Low complexity" evidence="8">
    <location>
        <begin position="1061"/>
        <end position="1073"/>
    </location>
</feature>
<dbReference type="SUPFAM" id="SSF48452">
    <property type="entry name" value="TPR-like"/>
    <property type="match status" value="1"/>
</dbReference>
<dbReference type="GO" id="GO:0008270">
    <property type="term" value="F:zinc ion binding"/>
    <property type="evidence" value="ECO:0007669"/>
    <property type="project" value="UniProtKB-KW"/>
</dbReference>
<sequence>MYRNKKDVDKHVDSLMFKLSPKDFKTRAYSIARLYFEVGDYGSCQKYVEQYLTQKSNNAAAHKLLGQAFQKLGQKEKAIEQYKTSLDIDPTQTSTILDVCELLADDDVTIDSGRAKYWCEKAEAMFPKHPVTFSLREKLLSVANPDPEALVKLLKTELDTRPKDAVLHIRLIQHLLRNNKIKEAFDHSCNIELDKKLFSNNYAWYESLSEILKYNHLTTTDWLYQLLLLTVKERICVLSLTEVPNSSSKGLVESSNLLHDYDQSIESVAETGPSPGFREFHNSLLKHHQGQLAFHTATFLLKKTKKGQFHWREIKDCSATLMLIAWQTIPIDPKVNWLTHAPEKQQNAVRRWYLEGSYRCSQSGHFLLANMQDKSEVFIDEVSQFCSKTYWKDSLYEKTFSVPEQLAKKKSSHLVSDQFKVPLLRLPRKSEVQAYDDDAQREYPNSLHHFVWILLNYKNYAEFRCTLFDMLSPSAIASCGPETLNKMDILAFLYSATFTAQNLKDNKTNFVSIEMPGLFPANITDLLCSLPQTKWWDCAYKFSQNELGMEYTDIRSTLSRGIEVVRCIDNHALDPELLCILGRTFITKAKKTNASEEKANLEVQALLYYSSAIPLLEKLKSKTVLKIFEKRMFDYTHKQLSTKEINLLLEESKLQIALSHLNDGEYEKVINLLSNVKSPQAYYYLSETYKKIALEETSLSKNIDSKYGSLLNKAKHYAYKALNSMKNFEENTSHSLYTDLQTLIEDLESQLSRIDIDLAASATNDVDLSDEYSVSEIAPMRSRSNHYQNVSSTPKQTRQGVNVNATAYRTAIDSQTIESAQVDQLFLDRIEKQINNFHKTETTINVFMDQTRNWFEENRKLGNHIISTINSHIENTTDQFKDLKISVDQVKEQIDECRNESKDVKDLKKQIAELKKEVNKLKKTSTDHAIDESVLYNLENDYRTNDNPTFTAQLPFQAAPIVPPFAQRLMPPFSMPSNPYQLYGQNFYNLYNQYSQFAQPPAVPGASQMFDPTRAQMNYPGVYPTPDQMYLDVAHLVPPTLPTVPTMPSVPTTHNIPAVSTVSSTSVAPKAATGSTSKVSLDSKENSKSLPVNVVITSSDPLPTCTTVPAPVLSVTIPQKHVKGSPHNYQIPLPSSNDCKTVAPPVFSFPTSYKSNVTTASSILNWNSNLSSQAENTLSKPSGNLFDKSDKSESVVDGIFTGFSPNTSINKSRTLSERSNTSIDNYDPCPDFKPIIPLPAEVKITTGEEDETVIFSSRAKLFRFVDKQWKERGIGVMKLLKHKVTGKVRVLMRREQVHKICANHIISPKMELNPMTNETKAYCWMAHDYAEETVILEKFCIRFKTADLGKEFYETFEKARKESSNVGGNDIKYNSNVSKSNFEISVTKVNPSVIETTADIQSGKPVVGGFTFSSKPSFKAIAETTGNEATKVEAPKNKINVFSGLTFNAGNSFTFGNNLNLATSVSNQIVKTPDNADLTKLNTSDVVEDFEPTAEFKPVVPLPALVNQKTGEEDEIILFEHRAKLLRFDVGDKEWKERGLGNIKLLVHKESNKKLRLLMRREQIMKVCCNHSVTKEMSFQKMPNMDKAVTWCAKDFSEGELVSETFCLRFKTAQICDDFIEAVKAAQIKICDDAKAVKEEQNAAKQNNQIGFGDRFKPKPGSWFCKTCYTNNLETFVKCACCETPNPELNSNSNNTSVITSGWGDKFKPKPGSWECKQCFIRNDSNHDQCCACNSSKDGTVKKTEVKTNDAPKFNFGIPSTATQKPSETRSNPSILKTPEPAIFSTSNVQKFTFGIPKTETLTFGATTQSLITPNLFSANKVSSENASPINYSVKKDEMESVSITPVKAPLLETPKTNITSLGKSTGIYEFSFKPSTKGKSPVKSPKDHKGDDSDDNEYASEDEGHHIHFSPVIAMPEKIEVVTGEEQEEELYCHRAKLFIFNKEWKERGVGNVKILKHKETGNLRVLMRRDQIHKICLNHTLVPEIIYKPKDDKTWLFYANDFSEGQVVLQHFCLRFKNKEIALQFTDAVDKALAGKKVLFGANNQPHSENTTSEDVVFVTEIQASSEEKQRAKELMLPENFYTYKNKEPCSGCRGCEEDNNTKPESEKEIPKSSKLGLSVDSNSATPLKNSPLVFQSPTSSVYGTPSNFDRSTNTTMFRTPLSAIKSNTTQAASLATSTFSFTDNDSTDKENTLTDSPNTHISSQPVSFVTGGIMQNQTAASKTSILAAPKLNMLHPSNDMSKSETETIAHTDENKPIFGEKNSGSTGLSTNKSIFSFNPQINKGDSRTTSIFSDTNVSQVNLFSNNSQESIFGPAALKSIQSKPLIFGNGTFSFGTDLSRETPKNIFGVTTIDKQKTSDSTSKNQLEKLQENQNNAKIISEKSDNVSSTLEINKSVEPIVNADSATKDILCKADSSLTFEALVSSSPSIKIQVEPGFKWEGAGQQLFVNTSAKESSNKSKNNSGAADDSGAAASAEEEYDPHYEPIVPMPDKIVVTTGEEDEQKLFGERCKLFRFDDKSRDWKERGVGEMKILYHPQRNSYRFLLRREQVHKAVLNMLLFMDLNLLPLKNSVCAWTWAGQNFAESEGEHETLAAKFKTAEIAEAFHNKVVECVRKIQASAAQAIRNEKEGREIKFESVPPLRLPKHLEGARADSKAPSVSHASVAPKPDVGPSNETEKKENGDSQKAGETSDTKQVQFEEPEEGHGNYDDEDYEHDYENAEGYEYYYGNEDEEESSAYYPCKAVVQRDGHQETHEQTHIQVSFDQDICSPKILVTDYNTGEILADMLIHTDTEFQLSGDTCSWSGADYTSNVSVEKSITVTFPDSYTALEFYDSCETSKATCATYASTDPES</sequence>
<evidence type="ECO:0000256" key="6">
    <source>
        <dbReference type="PROSITE-ProRule" id="PRU00339"/>
    </source>
</evidence>
<dbReference type="Gene3D" id="4.10.1060.10">
    <property type="entry name" value="Zinc finger, RanBP2-type"/>
    <property type="match status" value="2"/>
</dbReference>
<feature type="domain" description="RanBD1" evidence="9">
    <location>
        <begin position="1909"/>
        <end position="2034"/>
    </location>
</feature>
<evidence type="ECO:0000259" key="9">
    <source>
        <dbReference type="PROSITE" id="PS50196"/>
    </source>
</evidence>
<feature type="region of interest" description="Disordered" evidence="8">
    <location>
        <begin position="2095"/>
        <end position="2134"/>
    </location>
</feature>
<evidence type="ECO:0000256" key="2">
    <source>
        <dbReference type="ARBA" id="ARBA00022723"/>
    </source>
</evidence>
<feature type="compositionally biased region" description="Polar residues" evidence="8">
    <location>
        <begin position="2196"/>
        <end position="2206"/>
    </location>
</feature>
<evidence type="ECO:0000313" key="12">
    <source>
        <dbReference type="Proteomes" id="UP000838756"/>
    </source>
</evidence>
<dbReference type="GO" id="GO:0005096">
    <property type="term" value="F:GTPase activator activity"/>
    <property type="evidence" value="ECO:0007669"/>
    <property type="project" value="TreeGrafter"/>
</dbReference>
<feature type="region of interest" description="Disordered" evidence="8">
    <location>
        <begin position="2186"/>
        <end position="2206"/>
    </location>
</feature>
<dbReference type="GO" id="GO:0005737">
    <property type="term" value="C:cytoplasm"/>
    <property type="evidence" value="ECO:0007669"/>
    <property type="project" value="TreeGrafter"/>
</dbReference>
<dbReference type="InterPro" id="IPR001876">
    <property type="entry name" value="Znf_RanBP2"/>
</dbReference>
<feature type="compositionally biased region" description="Acidic residues" evidence="8">
    <location>
        <begin position="1893"/>
        <end position="1902"/>
    </location>
</feature>
<protein>
    <submittedName>
        <fullName evidence="11">Jg24525 protein</fullName>
    </submittedName>
</protein>
<keyword evidence="12" id="KW-1185">Reference proteome</keyword>
<feature type="region of interest" description="Disordered" evidence="8">
    <location>
        <begin position="1061"/>
        <end position="1084"/>
    </location>
</feature>
<dbReference type="SUPFAM" id="SSF81995">
    <property type="entry name" value="beta-sandwich domain of Sec23/24"/>
    <property type="match status" value="1"/>
</dbReference>
<evidence type="ECO:0000256" key="1">
    <source>
        <dbReference type="ARBA" id="ARBA00022553"/>
    </source>
</evidence>
<dbReference type="CDD" id="cd13172">
    <property type="entry name" value="RanBD2_RanBP2_insect-like"/>
    <property type="match status" value="1"/>
</dbReference>
<dbReference type="Pfam" id="PF13181">
    <property type="entry name" value="TPR_8"/>
    <property type="match status" value="1"/>
</dbReference>
<feature type="domain" description="RanBP2-type" evidence="10">
    <location>
        <begin position="1659"/>
        <end position="1688"/>
    </location>
</feature>
<dbReference type="PROSITE" id="PS50199">
    <property type="entry name" value="ZF_RANBP2_2"/>
    <property type="match status" value="2"/>
</dbReference>
<evidence type="ECO:0000256" key="4">
    <source>
        <dbReference type="ARBA" id="ARBA00022833"/>
    </source>
</evidence>
<dbReference type="InterPro" id="IPR019734">
    <property type="entry name" value="TPR_rpt"/>
</dbReference>
<keyword evidence="3 5" id="KW-0863">Zinc-finger</keyword>
<evidence type="ECO:0000256" key="3">
    <source>
        <dbReference type="ARBA" id="ARBA00022771"/>
    </source>
</evidence>
<evidence type="ECO:0000313" key="11">
    <source>
        <dbReference type="EMBL" id="CAH2229915.1"/>
    </source>
</evidence>
<proteinExistence type="predicted"/>
<dbReference type="PROSITE" id="PS50196">
    <property type="entry name" value="RANBD1"/>
    <property type="match status" value="4"/>
</dbReference>
<accession>A0A8S4R6S2</accession>
<dbReference type="EMBL" id="CAKXAJ010024756">
    <property type="protein sequence ID" value="CAH2229915.1"/>
    <property type="molecule type" value="Genomic_DNA"/>
</dbReference>
<dbReference type="PROSITE" id="PS50005">
    <property type="entry name" value="TPR"/>
    <property type="match status" value="1"/>
</dbReference>
<evidence type="ECO:0000256" key="8">
    <source>
        <dbReference type="SAM" id="MobiDB-lite"/>
    </source>
</evidence>
<evidence type="ECO:0000256" key="7">
    <source>
        <dbReference type="SAM" id="Coils"/>
    </source>
</evidence>
<reference evidence="11" key="1">
    <citation type="submission" date="2022-03" db="EMBL/GenBank/DDBJ databases">
        <authorList>
            <person name="Lindestad O."/>
        </authorList>
    </citation>
    <scope>NUCLEOTIDE SEQUENCE</scope>
</reference>
<dbReference type="PANTHER" id="PTHR23138">
    <property type="entry name" value="RAN BINDING PROTEIN"/>
    <property type="match status" value="1"/>
</dbReference>
<feature type="domain" description="RanBD1" evidence="9">
    <location>
        <begin position="1495"/>
        <end position="1632"/>
    </location>
</feature>
<evidence type="ECO:0000256" key="5">
    <source>
        <dbReference type="PROSITE-ProRule" id="PRU00322"/>
    </source>
</evidence>
<dbReference type="InterPro" id="IPR045255">
    <property type="entry name" value="RanBP1-like"/>
</dbReference>
<dbReference type="SMART" id="SM00160">
    <property type="entry name" value="RanBD"/>
    <property type="match status" value="4"/>
</dbReference>
<feature type="repeat" description="TPR" evidence="6">
    <location>
        <begin position="59"/>
        <end position="92"/>
    </location>
</feature>
<dbReference type="OrthoDB" id="2357150at2759"/>
<keyword evidence="4" id="KW-0862">Zinc</keyword>
<dbReference type="Proteomes" id="UP000838756">
    <property type="component" value="Unassembled WGS sequence"/>
</dbReference>
<dbReference type="Gene3D" id="2.30.29.30">
    <property type="entry name" value="Pleckstrin-homology domain (PH domain)/Phosphotyrosine-binding domain (PTB)"/>
    <property type="match status" value="4"/>
</dbReference>
<name>A0A8S4R6S2_9NEOP</name>
<keyword evidence="6" id="KW-0802">TPR repeat</keyword>
<dbReference type="SUPFAM" id="SSF50729">
    <property type="entry name" value="PH domain-like"/>
    <property type="match status" value="4"/>
</dbReference>
<gene>
    <name evidence="11" type="primary">jg24525</name>
    <name evidence="11" type="ORF">PAEG_LOCUS9198</name>
</gene>
<dbReference type="InterPro" id="IPR011990">
    <property type="entry name" value="TPR-like_helical_dom_sf"/>
</dbReference>
<evidence type="ECO:0000259" key="10">
    <source>
        <dbReference type="PROSITE" id="PS50199"/>
    </source>
</evidence>
<feature type="compositionally biased region" description="Polar residues" evidence="8">
    <location>
        <begin position="2122"/>
        <end position="2134"/>
    </location>
</feature>
<keyword evidence="7" id="KW-0175">Coiled coil</keyword>
<feature type="compositionally biased region" description="Basic and acidic residues" evidence="8">
    <location>
        <begin position="2097"/>
        <end position="2114"/>
    </location>
</feature>
<dbReference type="FunFam" id="2.30.29.30:FF:000018">
    <property type="entry name" value="E3 SUMO-protein ligase RanBP2"/>
    <property type="match status" value="4"/>
</dbReference>
<feature type="compositionally biased region" description="Polar residues" evidence="8">
    <location>
        <begin position="2690"/>
        <end position="2699"/>
    </location>
</feature>
<comment type="caution">
    <text evidence="11">The sequence shown here is derived from an EMBL/GenBank/DDBJ whole genome shotgun (WGS) entry which is preliminary data.</text>
</comment>
<keyword evidence="2" id="KW-0479">Metal-binding</keyword>
<feature type="region of interest" description="Disordered" evidence="8">
    <location>
        <begin position="1752"/>
        <end position="1775"/>
    </location>
</feature>
<feature type="region of interest" description="Disordered" evidence="8">
    <location>
        <begin position="2453"/>
        <end position="2484"/>
    </location>
</feature>
<dbReference type="SMART" id="SM00028">
    <property type="entry name" value="TPR"/>
    <property type="match status" value="1"/>
</dbReference>
<feature type="compositionally biased region" description="Polar residues" evidence="8">
    <location>
        <begin position="1758"/>
        <end position="1775"/>
    </location>
</feature>
<feature type="domain" description="RanBD1" evidence="9">
    <location>
        <begin position="2485"/>
        <end position="2621"/>
    </location>
</feature>
<feature type="coiled-coil region" evidence="7">
    <location>
        <begin position="873"/>
        <end position="924"/>
    </location>
</feature>
<feature type="domain" description="RanBD1" evidence="9">
    <location>
        <begin position="1231"/>
        <end position="1365"/>
    </location>
</feature>
<feature type="compositionally biased region" description="Low complexity" evidence="8">
    <location>
        <begin position="2454"/>
        <end position="2477"/>
    </location>
</feature>
<organism evidence="11 12">
    <name type="scientific">Pararge aegeria aegeria</name>
    <dbReference type="NCBI Taxonomy" id="348720"/>
    <lineage>
        <taxon>Eukaryota</taxon>
        <taxon>Metazoa</taxon>
        <taxon>Ecdysozoa</taxon>
        <taxon>Arthropoda</taxon>
        <taxon>Hexapoda</taxon>
        <taxon>Insecta</taxon>
        <taxon>Pterygota</taxon>
        <taxon>Neoptera</taxon>
        <taxon>Endopterygota</taxon>
        <taxon>Lepidoptera</taxon>
        <taxon>Glossata</taxon>
        <taxon>Ditrysia</taxon>
        <taxon>Papilionoidea</taxon>
        <taxon>Nymphalidae</taxon>
        <taxon>Satyrinae</taxon>
        <taxon>Satyrini</taxon>
        <taxon>Parargina</taxon>
        <taxon>Pararge</taxon>
    </lineage>
</organism>
<feature type="compositionally biased region" description="Basic and acidic residues" evidence="8">
    <location>
        <begin position="2648"/>
        <end position="2657"/>
    </location>
</feature>
<dbReference type="PANTHER" id="PTHR23138:SF87">
    <property type="entry name" value="E3 SUMO-PROTEIN LIGASE RANBP2"/>
    <property type="match status" value="1"/>
</dbReference>
<dbReference type="CDD" id="cd13171">
    <property type="entry name" value="RanBD1_RanBP2_insect-like"/>
    <property type="match status" value="1"/>
</dbReference>
<dbReference type="GO" id="GO:0005643">
    <property type="term" value="C:nuclear pore"/>
    <property type="evidence" value="ECO:0007669"/>
    <property type="project" value="TreeGrafter"/>
</dbReference>
<feature type="region of interest" description="Disordered" evidence="8">
    <location>
        <begin position="1876"/>
        <end position="1902"/>
    </location>
</feature>
<dbReference type="InterPro" id="IPR011993">
    <property type="entry name" value="PH-like_dom_sf"/>
</dbReference>